<dbReference type="InterPro" id="IPR050074">
    <property type="entry name" value="DHO_dehydrogenase"/>
</dbReference>
<dbReference type="PIRSF" id="PIRSF000164">
    <property type="entry name" value="DHO_oxidase"/>
    <property type="match status" value="1"/>
</dbReference>
<dbReference type="FunFam" id="3.20.20.70:FF:000027">
    <property type="entry name" value="Dihydropyrimidine dehydrogenase [NADP(+)]"/>
    <property type="match status" value="1"/>
</dbReference>
<dbReference type="UniPathway" id="UPA00070"/>
<reference evidence="11" key="1">
    <citation type="submission" date="2014-09" db="EMBL/GenBank/DDBJ databases">
        <authorList>
            <person name="Probst J Alexander"/>
        </authorList>
    </citation>
    <scope>NUCLEOTIDE SEQUENCE</scope>
</reference>
<evidence type="ECO:0000256" key="4">
    <source>
        <dbReference type="ARBA" id="ARBA00008008"/>
    </source>
</evidence>
<dbReference type="InterPro" id="IPR001295">
    <property type="entry name" value="Dihydroorotate_DH_CS"/>
</dbReference>
<evidence type="ECO:0000256" key="7">
    <source>
        <dbReference type="ARBA" id="ARBA00022643"/>
    </source>
</evidence>
<feature type="domain" description="Dihydroorotate dehydrogenase catalytic" evidence="10">
    <location>
        <begin position="4"/>
        <end position="292"/>
    </location>
</feature>
<dbReference type="HAMAP" id="MF_00224">
    <property type="entry name" value="DHO_dh_type1"/>
    <property type="match status" value="1"/>
</dbReference>
<accession>A0A098E6T9</accession>
<dbReference type="SUPFAM" id="SSF51395">
    <property type="entry name" value="FMN-linked oxidoreductases"/>
    <property type="match status" value="1"/>
</dbReference>
<dbReference type="AlphaFoldDB" id="A0A098E6T9"/>
<dbReference type="InterPro" id="IPR005720">
    <property type="entry name" value="Dihydroorotate_DH_cat"/>
</dbReference>
<dbReference type="PANTHER" id="PTHR48109">
    <property type="entry name" value="DIHYDROOROTATE DEHYDROGENASE (QUINONE), MITOCHONDRIAL-RELATED"/>
    <property type="match status" value="1"/>
</dbReference>
<dbReference type="CDD" id="cd04740">
    <property type="entry name" value="DHOD_1B_like"/>
    <property type="match status" value="1"/>
</dbReference>
<name>A0A098E6T9_9ZZZZ</name>
<dbReference type="GO" id="GO:0005737">
    <property type="term" value="C:cytoplasm"/>
    <property type="evidence" value="ECO:0007669"/>
    <property type="project" value="UniProtKB-SubCell"/>
</dbReference>
<comment type="similarity">
    <text evidence="4">Belongs to the dihydroorotate dehydrogenase family. Type 1 subfamily.</text>
</comment>
<keyword evidence="6" id="KW-0285">Flavoprotein</keyword>
<dbReference type="PROSITE" id="PS00912">
    <property type="entry name" value="DHODEHASE_2"/>
    <property type="match status" value="1"/>
</dbReference>
<dbReference type="EC" id="1.3.1.14" evidence="11"/>
<dbReference type="GO" id="GO:0006207">
    <property type="term" value="P:'de novo' pyrimidine nucleobase biosynthetic process"/>
    <property type="evidence" value="ECO:0007669"/>
    <property type="project" value="InterPro"/>
</dbReference>
<keyword evidence="9 11" id="KW-0560">Oxidoreductase</keyword>
<evidence type="ECO:0000256" key="8">
    <source>
        <dbReference type="ARBA" id="ARBA00022975"/>
    </source>
</evidence>
<dbReference type="PANTHER" id="PTHR48109:SF1">
    <property type="entry name" value="DIHYDROOROTATE DEHYDROGENASE (FUMARATE)"/>
    <property type="match status" value="1"/>
</dbReference>
<evidence type="ECO:0000256" key="2">
    <source>
        <dbReference type="ARBA" id="ARBA00004496"/>
    </source>
</evidence>
<dbReference type="InterPro" id="IPR049622">
    <property type="entry name" value="Dihydroorotate_DH_I"/>
</dbReference>
<dbReference type="InterPro" id="IPR024920">
    <property type="entry name" value="Dihydroorotate_DH_1"/>
</dbReference>
<dbReference type="EMBL" id="CCXY01000069">
    <property type="protein sequence ID" value="CEG11678.1"/>
    <property type="molecule type" value="Genomic_DNA"/>
</dbReference>
<evidence type="ECO:0000259" key="10">
    <source>
        <dbReference type="Pfam" id="PF01180"/>
    </source>
</evidence>
<dbReference type="GO" id="GO:0044205">
    <property type="term" value="P:'de novo' UMP biosynthetic process"/>
    <property type="evidence" value="ECO:0007669"/>
    <property type="project" value="UniProtKB-UniPathway"/>
</dbReference>
<protein>
    <submittedName>
        <fullName evidence="11">Dihydroorotate dehydrogenase B (NAD(+)), catalytic subunit</fullName>
        <ecNumber evidence="11">1.3.1.14</ecNumber>
    </submittedName>
</protein>
<keyword evidence="7" id="KW-0288">FMN</keyword>
<dbReference type="PROSITE" id="PS00911">
    <property type="entry name" value="DHODEHASE_1"/>
    <property type="match status" value="1"/>
</dbReference>
<dbReference type="InterPro" id="IPR033888">
    <property type="entry name" value="DHOD_1B"/>
</dbReference>
<sequence>MPDLSTKLGKLNLKNPLILAAGILGTNAELLKRIAENGAGAVTTKSFSINGRKGYENPTVIELSENGQKIGLLNAIGLSNPGFEKFKEELEKFKSYNLDTKLIASIFGTIDEFPNLAGMTENFTDAIEIDVSCPHVDDSISKNPKILKNLIKEIKGIIAKPLIVKISPNVTDIKEIAKAAIDGGCDALAAINTVRAMKIDINFAKPVLANKFGGYSGIGIKPIAMAKIYEIYSMMKKENLNVPIIGIGGITTGEDAIEMLMAGASAVGIGSAIRDRGTDVFKKISAEMDKFMSEHNYKTIEEIKGIAVE</sequence>
<comment type="pathway">
    <text evidence="3">Pyrimidine metabolism; UMP biosynthesis via de novo pathway.</text>
</comment>
<dbReference type="NCBIfam" id="TIGR01037">
    <property type="entry name" value="pyrD_sub1_fam"/>
    <property type="match status" value="1"/>
</dbReference>
<dbReference type="InterPro" id="IPR012135">
    <property type="entry name" value="Dihydroorotate_DH_1_2"/>
</dbReference>
<keyword evidence="5" id="KW-0963">Cytoplasm</keyword>
<dbReference type="GO" id="GO:0004589">
    <property type="term" value="F:dihydroorotate dehydrogenase (NAD+) activity"/>
    <property type="evidence" value="ECO:0007669"/>
    <property type="project" value="UniProtKB-EC"/>
</dbReference>
<dbReference type="NCBIfam" id="NF005574">
    <property type="entry name" value="PRK07259.1"/>
    <property type="match status" value="1"/>
</dbReference>
<comment type="cofactor">
    <cofactor evidence="1">
        <name>FMN</name>
        <dbReference type="ChEBI" id="CHEBI:58210"/>
    </cofactor>
</comment>
<evidence type="ECO:0000256" key="5">
    <source>
        <dbReference type="ARBA" id="ARBA00022490"/>
    </source>
</evidence>
<dbReference type="InterPro" id="IPR013785">
    <property type="entry name" value="Aldolase_TIM"/>
</dbReference>
<dbReference type="Gene3D" id="3.20.20.70">
    <property type="entry name" value="Aldolase class I"/>
    <property type="match status" value="1"/>
</dbReference>
<evidence type="ECO:0000256" key="6">
    <source>
        <dbReference type="ARBA" id="ARBA00022630"/>
    </source>
</evidence>
<comment type="subcellular location">
    <subcellularLocation>
        <location evidence="2">Cytoplasm</location>
    </subcellularLocation>
</comment>
<evidence type="ECO:0000256" key="9">
    <source>
        <dbReference type="ARBA" id="ARBA00023002"/>
    </source>
</evidence>
<evidence type="ECO:0000256" key="3">
    <source>
        <dbReference type="ARBA" id="ARBA00004725"/>
    </source>
</evidence>
<proteinExistence type="inferred from homology"/>
<keyword evidence="8" id="KW-0665">Pyrimidine biosynthesis</keyword>
<evidence type="ECO:0000313" key="11">
    <source>
        <dbReference type="EMBL" id="CEG11678.1"/>
    </source>
</evidence>
<evidence type="ECO:0000256" key="1">
    <source>
        <dbReference type="ARBA" id="ARBA00001917"/>
    </source>
</evidence>
<organism evidence="11">
    <name type="scientific">groundwater metagenome</name>
    <dbReference type="NCBI Taxonomy" id="717931"/>
    <lineage>
        <taxon>unclassified sequences</taxon>
        <taxon>metagenomes</taxon>
        <taxon>ecological metagenomes</taxon>
    </lineage>
</organism>
<gene>
    <name evidence="11" type="primary">pyrD</name>
    <name evidence="11" type="ORF">MSIBF_A1600009</name>
</gene>
<dbReference type="Pfam" id="PF01180">
    <property type="entry name" value="DHO_dh"/>
    <property type="match status" value="1"/>
</dbReference>